<dbReference type="SUPFAM" id="SSF47336">
    <property type="entry name" value="ACP-like"/>
    <property type="match status" value="1"/>
</dbReference>
<dbReference type="RefSeq" id="WP_185085662.1">
    <property type="nucleotide sequence ID" value="NZ_JACHJB010000002.1"/>
</dbReference>
<name>A0A7X0C514_9ACTN</name>
<dbReference type="AlphaFoldDB" id="A0A7X0C514"/>
<evidence type="ECO:0000259" key="3">
    <source>
        <dbReference type="PROSITE" id="PS50075"/>
    </source>
</evidence>
<gene>
    <name evidence="4" type="ORF">FHU36_004321</name>
</gene>
<proteinExistence type="predicted"/>
<keyword evidence="1" id="KW-0596">Phosphopantetheine</keyword>
<dbReference type="PROSITE" id="PS50075">
    <property type="entry name" value="CARRIER"/>
    <property type="match status" value="1"/>
</dbReference>
<organism evidence="4 5">
    <name type="scientific">Nonomuraea muscovyensis</name>
    <dbReference type="NCBI Taxonomy" id="1124761"/>
    <lineage>
        <taxon>Bacteria</taxon>
        <taxon>Bacillati</taxon>
        <taxon>Actinomycetota</taxon>
        <taxon>Actinomycetes</taxon>
        <taxon>Streptosporangiales</taxon>
        <taxon>Streptosporangiaceae</taxon>
        <taxon>Nonomuraea</taxon>
    </lineage>
</organism>
<reference evidence="4 5" key="1">
    <citation type="submission" date="2020-08" db="EMBL/GenBank/DDBJ databases">
        <title>Sequencing the genomes of 1000 actinobacteria strains.</title>
        <authorList>
            <person name="Klenk H.-P."/>
        </authorList>
    </citation>
    <scope>NUCLEOTIDE SEQUENCE [LARGE SCALE GENOMIC DNA]</scope>
    <source>
        <strain evidence="4 5">DSM 45913</strain>
    </source>
</reference>
<sequence>MTESTTSTMTEADARASVRAVVLELAPNGDESAAPDAHLVDDLGFHSLALLELAFTLEDEFDLPPIDEATARQITTILAVENHVVRELTERGEIVAG</sequence>
<dbReference type="Proteomes" id="UP000583800">
    <property type="component" value="Unassembled WGS sequence"/>
</dbReference>
<feature type="domain" description="Carrier" evidence="3">
    <location>
        <begin position="12"/>
        <end position="88"/>
    </location>
</feature>
<dbReference type="InterPro" id="IPR009081">
    <property type="entry name" value="PP-bd_ACP"/>
</dbReference>
<dbReference type="InterPro" id="IPR036736">
    <property type="entry name" value="ACP-like_sf"/>
</dbReference>
<comment type="caution">
    <text evidence="4">The sequence shown here is derived from an EMBL/GenBank/DDBJ whole genome shotgun (WGS) entry which is preliminary data.</text>
</comment>
<evidence type="ECO:0000256" key="2">
    <source>
        <dbReference type="ARBA" id="ARBA00022553"/>
    </source>
</evidence>
<evidence type="ECO:0000313" key="5">
    <source>
        <dbReference type="Proteomes" id="UP000583800"/>
    </source>
</evidence>
<dbReference type="EMBL" id="JACHJB010000002">
    <property type="protein sequence ID" value="MBB6347776.1"/>
    <property type="molecule type" value="Genomic_DNA"/>
</dbReference>
<evidence type="ECO:0000256" key="1">
    <source>
        <dbReference type="ARBA" id="ARBA00022450"/>
    </source>
</evidence>
<protein>
    <submittedName>
        <fullName evidence="4">Acyl carrier protein</fullName>
    </submittedName>
</protein>
<keyword evidence="2" id="KW-0597">Phosphoprotein</keyword>
<accession>A0A7X0C514</accession>
<dbReference type="Gene3D" id="1.10.1200.10">
    <property type="entry name" value="ACP-like"/>
    <property type="match status" value="1"/>
</dbReference>
<dbReference type="PROSITE" id="PS00012">
    <property type="entry name" value="PHOSPHOPANTETHEINE"/>
    <property type="match status" value="1"/>
</dbReference>
<evidence type="ECO:0000313" key="4">
    <source>
        <dbReference type="EMBL" id="MBB6347776.1"/>
    </source>
</evidence>
<keyword evidence="5" id="KW-1185">Reference proteome</keyword>
<dbReference type="InterPro" id="IPR006162">
    <property type="entry name" value="Ppantetheine_attach_site"/>
</dbReference>
<dbReference type="Pfam" id="PF00550">
    <property type="entry name" value="PP-binding"/>
    <property type="match status" value="1"/>
</dbReference>